<evidence type="ECO:0000256" key="1">
    <source>
        <dbReference type="ARBA" id="ARBA00006484"/>
    </source>
</evidence>
<dbReference type="GO" id="GO:0016491">
    <property type="term" value="F:oxidoreductase activity"/>
    <property type="evidence" value="ECO:0007669"/>
    <property type="project" value="UniProtKB-KW"/>
</dbReference>
<name>A0ABC9ATX3_9POAL</name>
<dbReference type="FunFam" id="3.40.50.720:FF:000396">
    <property type="entry name" value="(+)-neomenthol dehydrogenase"/>
    <property type="match status" value="1"/>
</dbReference>
<protein>
    <submittedName>
        <fullName evidence="5">Uncharacterized protein</fullName>
    </submittedName>
</protein>
<gene>
    <name evidence="5" type="ORF">URODEC1_LOCUS57444</name>
</gene>
<organism evidence="5 6">
    <name type="scientific">Urochloa decumbens</name>
    <dbReference type="NCBI Taxonomy" id="240449"/>
    <lineage>
        <taxon>Eukaryota</taxon>
        <taxon>Viridiplantae</taxon>
        <taxon>Streptophyta</taxon>
        <taxon>Embryophyta</taxon>
        <taxon>Tracheophyta</taxon>
        <taxon>Spermatophyta</taxon>
        <taxon>Magnoliopsida</taxon>
        <taxon>Liliopsida</taxon>
        <taxon>Poales</taxon>
        <taxon>Poaceae</taxon>
        <taxon>PACMAD clade</taxon>
        <taxon>Panicoideae</taxon>
        <taxon>Panicodae</taxon>
        <taxon>Paniceae</taxon>
        <taxon>Melinidinae</taxon>
        <taxon>Urochloa</taxon>
    </lineage>
</organism>
<proteinExistence type="inferred from homology"/>
<keyword evidence="2" id="KW-0521">NADP</keyword>
<dbReference type="PRINTS" id="PR00080">
    <property type="entry name" value="SDRFAMILY"/>
</dbReference>
<keyword evidence="6" id="KW-1185">Reference proteome</keyword>
<dbReference type="PRINTS" id="PR00081">
    <property type="entry name" value="GDHRDH"/>
</dbReference>
<dbReference type="Gene3D" id="3.40.50.720">
    <property type="entry name" value="NAD(P)-binding Rossmann-like Domain"/>
    <property type="match status" value="1"/>
</dbReference>
<dbReference type="InterPro" id="IPR036291">
    <property type="entry name" value="NAD(P)-bd_dom_sf"/>
</dbReference>
<evidence type="ECO:0000313" key="6">
    <source>
        <dbReference type="Proteomes" id="UP001497457"/>
    </source>
</evidence>
<dbReference type="PANTHER" id="PTHR43490:SF78">
    <property type="entry name" value="OS04G0532100 PROTEIN"/>
    <property type="match status" value="1"/>
</dbReference>
<reference evidence="5 6" key="2">
    <citation type="submission" date="2024-10" db="EMBL/GenBank/DDBJ databases">
        <authorList>
            <person name="Ryan C."/>
        </authorList>
    </citation>
    <scope>NUCLEOTIDE SEQUENCE [LARGE SCALE GENOMIC DNA]</scope>
</reference>
<dbReference type="EMBL" id="OZ075132">
    <property type="protein sequence ID" value="CAL4984292.1"/>
    <property type="molecule type" value="Genomic_DNA"/>
</dbReference>
<evidence type="ECO:0000256" key="2">
    <source>
        <dbReference type="ARBA" id="ARBA00022857"/>
    </source>
</evidence>
<dbReference type="SUPFAM" id="SSF51735">
    <property type="entry name" value="NAD(P)-binding Rossmann-fold domains"/>
    <property type="match status" value="1"/>
</dbReference>
<keyword evidence="3" id="KW-0560">Oxidoreductase</keyword>
<accession>A0ABC9ATX3</accession>
<evidence type="ECO:0000313" key="5">
    <source>
        <dbReference type="EMBL" id="CAL4984292.1"/>
    </source>
</evidence>
<dbReference type="AlphaFoldDB" id="A0ABC9ATX3"/>
<evidence type="ECO:0000256" key="3">
    <source>
        <dbReference type="ARBA" id="ARBA00023002"/>
    </source>
</evidence>
<reference evidence="6" key="1">
    <citation type="submission" date="2024-06" db="EMBL/GenBank/DDBJ databases">
        <authorList>
            <person name="Ryan C."/>
        </authorList>
    </citation>
    <scope>NUCLEOTIDE SEQUENCE [LARGE SCALE GENOMIC DNA]</scope>
</reference>
<dbReference type="Pfam" id="PF00106">
    <property type="entry name" value="adh_short"/>
    <property type="match status" value="1"/>
</dbReference>
<dbReference type="PANTHER" id="PTHR43490">
    <property type="entry name" value="(+)-NEOMENTHOL DEHYDROGENASE"/>
    <property type="match status" value="1"/>
</dbReference>
<comment type="similarity">
    <text evidence="1 4">Belongs to the short-chain dehydrogenases/reductases (SDR) family.</text>
</comment>
<dbReference type="Proteomes" id="UP001497457">
    <property type="component" value="Chromosome 22rd"/>
</dbReference>
<sequence length="312" mass="34111">MEGTISDPPNTRIAMVTGGNKGIGLEVCRQLAVSAVTVVLTARDETKGAAAVEKLRDLGMSDVIFHQLDVTDASSIDRLAGFLKTRFGRLDILVNNAATDGVEQIDDPSTGPKSVNQDQQLSGLNMRQRIGWMWKNSLETYNTAKESLQTNYYGTKHVTEGLLLLLLSSSDGRIVNVSSGFGLLRYFRSEELKQELNDIDNLTEMRLDELLDTFLKDFEAGILEARGWPGELYVSYKVAKAAMNAYSRIMARRHPTLRINCAHPGYVKTDMTRNSGLLTPEEGASNVVKVALLPAGGPTGSFFGMGKVASFL</sequence>
<dbReference type="InterPro" id="IPR002347">
    <property type="entry name" value="SDR_fam"/>
</dbReference>
<evidence type="ECO:0000256" key="4">
    <source>
        <dbReference type="RuleBase" id="RU000363"/>
    </source>
</evidence>